<gene>
    <name evidence="4" type="ORF">SAMN02745220_02626</name>
</gene>
<feature type="transmembrane region" description="Helical" evidence="3">
    <location>
        <begin position="80"/>
        <end position="103"/>
    </location>
</feature>
<dbReference type="GO" id="GO:0016780">
    <property type="term" value="F:phosphotransferase activity, for other substituted phosphate groups"/>
    <property type="evidence" value="ECO:0007669"/>
    <property type="project" value="InterPro"/>
</dbReference>
<feature type="transmembrane region" description="Helical" evidence="3">
    <location>
        <begin position="148"/>
        <end position="173"/>
    </location>
</feature>
<keyword evidence="5" id="KW-1185">Reference proteome</keyword>
<dbReference type="InterPro" id="IPR000462">
    <property type="entry name" value="CDP-OH_P_trans"/>
</dbReference>
<reference evidence="4 5" key="1">
    <citation type="submission" date="2016-12" db="EMBL/GenBank/DDBJ databases">
        <authorList>
            <person name="Song W.-J."/>
            <person name="Kurnit D.M."/>
        </authorList>
    </citation>
    <scope>NUCLEOTIDE SEQUENCE [LARGE SCALE GENOMIC DNA]</scope>
    <source>
        <strain evidence="4 5">DSM 18488</strain>
    </source>
</reference>
<comment type="similarity">
    <text evidence="2">Belongs to the CDP-alcohol phosphatidyltransferase class-I family.</text>
</comment>
<evidence type="ECO:0000256" key="3">
    <source>
        <dbReference type="SAM" id="Phobius"/>
    </source>
</evidence>
<dbReference type="PROSITE" id="PS00379">
    <property type="entry name" value="CDP_ALCOHOL_P_TRANSF"/>
    <property type="match status" value="1"/>
</dbReference>
<organism evidence="4 5">
    <name type="scientific">Desulfopila aestuarii DSM 18488</name>
    <dbReference type="NCBI Taxonomy" id="1121416"/>
    <lineage>
        <taxon>Bacteria</taxon>
        <taxon>Pseudomonadati</taxon>
        <taxon>Thermodesulfobacteriota</taxon>
        <taxon>Desulfobulbia</taxon>
        <taxon>Desulfobulbales</taxon>
        <taxon>Desulfocapsaceae</taxon>
        <taxon>Desulfopila</taxon>
    </lineage>
</organism>
<dbReference type="RefSeq" id="WP_073613914.1">
    <property type="nucleotide sequence ID" value="NZ_FRFE01000012.1"/>
</dbReference>
<dbReference type="OrthoDB" id="9790577at2"/>
<dbReference type="Gene3D" id="1.20.120.1760">
    <property type="match status" value="1"/>
</dbReference>
<keyword evidence="3" id="KW-0472">Membrane</keyword>
<dbReference type="Pfam" id="PF01066">
    <property type="entry name" value="CDP-OH_P_transf"/>
    <property type="match status" value="1"/>
</dbReference>
<dbReference type="AlphaFoldDB" id="A0A1M7Y8Q9"/>
<evidence type="ECO:0000313" key="4">
    <source>
        <dbReference type="EMBL" id="SHO49024.1"/>
    </source>
</evidence>
<accession>A0A1M7Y8Q9</accession>
<feature type="transmembrane region" description="Helical" evidence="3">
    <location>
        <begin position="109"/>
        <end position="132"/>
    </location>
</feature>
<dbReference type="InterPro" id="IPR043130">
    <property type="entry name" value="CDP-OH_PTrfase_TM_dom"/>
</dbReference>
<dbReference type="Proteomes" id="UP000184603">
    <property type="component" value="Unassembled WGS sequence"/>
</dbReference>
<dbReference type="STRING" id="1121416.SAMN02745220_02626"/>
<proteinExistence type="inferred from homology"/>
<evidence type="ECO:0000256" key="2">
    <source>
        <dbReference type="RuleBase" id="RU003750"/>
    </source>
</evidence>
<protein>
    <submittedName>
        <fullName evidence="4">Phosphatidylglycerophosphate synthase</fullName>
    </submittedName>
</protein>
<sequence length="208" mass="22874">MLDRFAIEWLRGPLVSGARWLHAHGMRANQVTLWGFMIGMLAIPAIGLNWYSVGLLLILMNRVADGIDGALARIDGATDAGGFLDIVLDFIFYSGIIFAFALADPARNSLAATALIFSFVGTGSSFLAYAIMAERRKFVNIVYPHKGFYYLGGLAEGTETIFFFIAICLFPALFPLLAWFFAGICLLTTIVRVWGGYRAIAAAEEERR</sequence>
<feature type="transmembrane region" description="Helical" evidence="3">
    <location>
        <begin position="33"/>
        <end position="59"/>
    </location>
</feature>
<name>A0A1M7Y8Q9_9BACT</name>
<evidence type="ECO:0000313" key="5">
    <source>
        <dbReference type="Proteomes" id="UP000184603"/>
    </source>
</evidence>
<feature type="transmembrane region" description="Helical" evidence="3">
    <location>
        <begin position="179"/>
        <end position="200"/>
    </location>
</feature>
<keyword evidence="3" id="KW-1133">Transmembrane helix</keyword>
<evidence type="ECO:0000256" key="1">
    <source>
        <dbReference type="ARBA" id="ARBA00022679"/>
    </source>
</evidence>
<keyword evidence="1 2" id="KW-0808">Transferase</keyword>
<dbReference type="GO" id="GO:0008654">
    <property type="term" value="P:phospholipid biosynthetic process"/>
    <property type="evidence" value="ECO:0007669"/>
    <property type="project" value="InterPro"/>
</dbReference>
<dbReference type="GO" id="GO:0016020">
    <property type="term" value="C:membrane"/>
    <property type="evidence" value="ECO:0007669"/>
    <property type="project" value="InterPro"/>
</dbReference>
<dbReference type="EMBL" id="FRFE01000012">
    <property type="protein sequence ID" value="SHO49024.1"/>
    <property type="molecule type" value="Genomic_DNA"/>
</dbReference>
<dbReference type="InterPro" id="IPR048254">
    <property type="entry name" value="CDP_ALCOHOL_P_TRANSF_CS"/>
</dbReference>
<keyword evidence="3" id="KW-0812">Transmembrane</keyword>